<dbReference type="PANTHER" id="PTHR43201:SF5">
    <property type="entry name" value="MEDIUM-CHAIN ACYL-COA LIGASE ACSF2, MITOCHONDRIAL"/>
    <property type="match status" value="1"/>
</dbReference>
<feature type="domain" description="AMP-binding enzyme C-terminal" evidence="4">
    <location>
        <begin position="451"/>
        <end position="527"/>
    </location>
</feature>
<comment type="similarity">
    <text evidence="1">Belongs to the ATP-dependent AMP-binding enzyme family.</text>
</comment>
<dbReference type="STRING" id="39841.SAMN05660836_02193"/>
<evidence type="ECO:0000259" key="4">
    <source>
        <dbReference type="Pfam" id="PF13193"/>
    </source>
</evidence>
<evidence type="ECO:0000259" key="3">
    <source>
        <dbReference type="Pfam" id="PF00501"/>
    </source>
</evidence>
<dbReference type="InterPro" id="IPR042099">
    <property type="entry name" value="ANL_N_sf"/>
</dbReference>
<proteinExistence type="inferred from homology"/>
<evidence type="ECO:0000256" key="2">
    <source>
        <dbReference type="ARBA" id="ARBA00022598"/>
    </source>
</evidence>
<dbReference type="RefSeq" id="WP_093395785.1">
    <property type="nucleotide sequence ID" value="NZ_FOUU01000008.1"/>
</dbReference>
<reference evidence="5 6" key="1">
    <citation type="submission" date="2016-10" db="EMBL/GenBank/DDBJ databases">
        <authorList>
            <person name="de Groot N.N."/>
        </authorList>
    </citation>
    <scope>NUCLEOTIDE SEQUENCE [LARGE SCALE GENOMIC DNA]</scope>
    <source>
        <strain evidence="5 6">DSM 9990</strain>
    </source>
</reference>
<evidence type="ECO:0000313" key="5">
    <source>
        <dbReference type="EMBL" id="SFM98008.1"/>
    </source>
</evidence>
<dbReference type="InterPro" id="IPR025110">
    <property type="entry name" value="AMP-bd_C"/>
</dbReference>
<dbReference type="Gene3D" id="3.30.300.30">
    <property type="match status" value="1"/>
</dbReference>
<gene>
    <name evidence="5" type="ORF">SAMN05660836_02193</name>
</gene>
<dbReference type="GO" id="GO:0031956">
    <property type="term" value="F:medium-chain fatty acid-CoA ligase activity"/>
    <property type="evidence" value="ECO:0007669"/>
    <property type="project" value="TreeGrafter"/>
</dbReference>
<dbReference type="EMBL" id="FOUU01000008">
    <property type="protein sequence ID" value="SFM98008.1"/>
    <property type="molecule type" value="Genomic_DNA"/>
</dbReference>
<dbReference type="Pfam" id="PF13193">
    <property type="entry name" value="AMP-binding_C"/>
    <property type="match status" value="1"/>
</dbReference>
<dbReference type="PANTHER" id="PTHR43201">
    <property type="entry name" value="ACYL-COA SYNTHETASE"/>
    <property type="match status" value="1"/>
</dbReference>
<organism evidence="5 6">
    <name type="scientific">Thermodesulforhabdus norvegica</name>
    <dbReference type="NCBI Taxonomy" id="39841"/>
    <lineage>
        <taxon>Bacteria</taxon>
        <taxon>Pseudomonadati</taxon>
        <taxon>Thermodesulfobacteriota</taxon>
        <taxon>Syntrophobacteria</taxon>
        <taxon>Syntrophobacterales</taxon>
        <taxon>Thermodesulforhabdaceae</taxon>
        <taxon>Thermodesulforhabdus</taxon>
    </lineage>
</organism>
<dbReference type="SUPFAM" id="SSF56801">
    <property type="entry name" value="Acetyl-CoA synthetase-like"/>
    <property type="match status" value="1"/>
</dbReference>
<dbReference type="AlphaFoldDB" id="A0A1I4V9Y6"/>
<accession>A0A1I4V9Y6</accession>
<keyword evidence="6" id="KW-1185">Reference proteome</keyword>
<dbReference type="GO" id="GO:0006631">
    <property type="term" value="P:fatty acid metabolic process"/>
    <property type="evidence" value="ECO:0007669"/>
    <property type="project" value="TreeGrafter"/>
</dbReference>
<dbReference type="Pfam" id="PF00501">
    <property type="entry name" value="AMP-binding"/>
    <property type="match status" value="1"/>
</dbReference>
<dbReference type="OrthoDB" id="9766486at2"/>
<evidence type="ECO:0000256" key="1">
    <source>
        <dbReference type="ARBA" id="ARBA00006432"/>
    </source>
</evidence>
<name>A0A1I4V9Y6_9BACT</name>
<dbReference type="Gene3D" id="3.40.50.12780">
    <property type="entry name" value="N-terminal domain of ligase-like"/>
    <property type="match status" value="1"/>
</dbReference>
<dbReference type="InterPro" id="IPR045851">
    <property type="entry name" value="AMP-bd_C_sf"/>
</dbReference>
<sequence length="549" mass="62649">MSTYNERYFREFFERNFLYIEGFMRNVRRYGDRPALVDVESDRSWNYRELNAEANRFARTLLASNLKPGDVVTYQLMNCPEFAFIYLGCQKIGVINNPINYRLSSGETAYILEDSLSRVYIFDVSIRETAEEALKLSKHKPDVVVVVGEGEAGSGVIPYREFISGASDENPEDPFRFGRGAFSETTRLYTSGTTGKPKGVPLNNINEILTAHDVIMHLHLTVDDVLLNISPWFHRGGIHIGGPGPAFYLGASIVALKFFHPRTTLEAISKYGVTYVVGVPTMYKLMLEEQKKRGLDLSKLRGVVSMGAPLDRSLCIEMQEVFTPNIFNGYGTSETFWNTLLLPGDLPDRAGKAGRACVDDEIRVVRVYEDKLADPDDTVAQDEEEVGEVIVKTFKSLYDYYKKPEELKMKVFKDWFYTGDLAVWDRNQYITIVSRKDDMIIVGGENIYPIQIEEAIQEHPKVMSCAVIGIPDRQRGQALAAYVVKKDESLTIEELREFIKGHPMIPPYKRPRYYCFVEQLPMTATGKKQHYKLREQALKDLEEGRLVRF</sequence>
<dbReference type="Proteomes" id="UP000199611">
    <property type="component" value="Unassembled WGS sequence"/>
</dbReference>
<protein>
    <submittedName>
        <fullName evidence="5">Acyl-CoA synthetase (AMP-forming)/AMP-acid ligase II</fullName>
    </submittedName>
</protein>
<keyword evidence="2 5" id="KW-0436">Ligase</keyword>
<evidence type="ECO:0000313" key="6">
    <source>
        <dbReference type="Proteomes" id="UP000199611"/>
    </source>
</evidence>
<dbReference type="InterPro" id="IPR000873">
    <property type="entry name" value="AMP-dep_synth/lig_dom"/>
</dbReference>
<feature type="domain" description="AMP-dependent synthetase/ligase" evidence="3">
    <location>
        <begin position="24"/>
        <end position="393"/>
    </location>
</feature>